<evidence type="ECO:0000313" key="1">
    <source>
        <dbReference type="EMBL" id="SVE06669.1"/>
    </source>
</evidence>
<name>A0A383AGF3_9ZZZZ</name>
<sequence>PDNDSSGITEKNAATIIKTLLK</sequence>
<dbReference type="EMBL" id="UINC01191834">
    <property type="protein sequence ID" value="SVE06669.1"/>
    <property type="molecule type" value="Genomic_DNA"/>
</dbReference>
<feature type="non-terminal residue" evidence="1">
    <location>
        <position position="1"/>
    </location>
</feature>
<protein>
    <submittedName>
        <fullName evidence="1">Uncharacterized protein</fullName>
    </submittedName>
</protein>
<proteinExistence type="predicted"/>
<reference evidence="1" key="1">
    <citation type="submission" date="2018-05" db="EMBL/GenBank/DDBJ databases">
        <authorList>
            <person name="Lanie J.A."/>
            <person name="Ng W.-L."/>
            <person name="Kazmierczak K.M."/>
            <person name="Andrzejewski T.M."/>
            <person name="Davidsen T.M."/>
            <person name="Wayne K.J."/>
            <person name="Tettelin H."/>
            <person name="Glass J.I."/>
            <person name="Rusch D."/>
            <person name="Podicherti R."/>
            <person name="Tsui H.-C.T."/>
            <person name="Winkler M.E."/>
        </authorList>
    </citation>
    <scope>NUCLEOTIDE SEQUENCE</scope>
</reference>
<organism evidence="1">
    <name type="scientific">marine metagenome</name>
    <dbReference type="NCBI Taxonomy" id="408172"/>
    <lineage>
        <taxon>unclassified sequences</taxon>
        <taxon>metagenomes</taxon>
        <taxon>ecological metagenomes</taxon>
    </lineage>
</organism>
<dbReference type="AlphaFoldDB" id="A0A383AGF3"/>
<accession>A0A383AGF3</accession>
<gene>
    <name evidence="1" type="ORF">METZ01_LOCUS459523</name>
</gene>